<sequence length="401" mass="44457">MQALMRLSATSRTVREWSLSALYAVLILPRHVRDFRRWFAHMQATQPPFPFMGSVRALFMAVDDITRLTASSAGWEAEMLRLLHYCGPTLTHLSLWQTESRALLRDASQAVGSRFATQTLPAWAVGEGDMFYDGPDVPGDSETEGDADLPQWLRSELEKAPLHDVARAHPAHFSLHARTAPSQRRRLRPRACTPTHLSLVISYPFYENERPELFAGLVLWTCVKELDVYITQETRRTLHLLALLAHRPVRRLRISTAHATLAVEVCGPDASTGDCGSGQERTCCALLRKLLGTVDTERALLHSFSGRGMPDASILRAACLRTLADLPPAGSAAGAHAQGHAQEASATLSGEIAALQTQLRLRLNIVQGGQAVWGKLKHRLWDFRERAQFGRDGAWPQLLGD</sequence>
<keyword evidence="2" id="KW-1185">Reference proteome</keyword>
<evidence type="ECO:0000313" key="1">
    <source>
        <dbReference type="EMBL" id="WFD36613.1"/>
    </source>
</evidence>
<reference evidence="1" key="1">
    <citation type="submission" date="2023-03" db="EMBL/GenBank/DDBJ databases">
        <title>Mating type loci evolution in Malassezia.</title>
        <authorList>
            <person name="Coelho M.A."/>
        </authorList>
    </citation>
    <scope>NUCLEOTIDE SEQUENCE</scope>
    <source>
        <strain evidence="1">CBS 11721</strain>
    </source>
</reference>
<dbReference type="Proteomes" id="UP001219933">
    <property type="component" value="Chromosome 5"/>
</dbReference>
<dbReference type="EMBL" id="CP119881">
    <property type="protein sequence ID" value="WFD36613.1"/>
    <property type="molecule type" value="Genomic_DNA"/>
</dbReference>
<name>A0AAF0J7V5_9BASI</name>
<accession>A0AAF0J7V5</accession>
<gene>
    <name evidence="1" type="ORF">MCUN1_003498</name>
</gene>
<dbReference type="AlphaFoldDB" id="A0AAF0J7V5"/>
<organism evidence="1 2">
    <name type="scientific">Malassezia cuniculi</name>
    <dbReference type="NCBI Taxonomy" id="948313"/>
    <lineage>
        <taxon>Eukaryota</taxon>
        <taxon>Fungi</taxon>
        <taxon>Dikarya</taxon>
        <taxon>Basidiomycota</taxon>
        <taxon>Ustilaginomycotina</taxon>
        <taxon>Malasseziomycetes</taxon>
        <taxon>Malasseziales</taxon>
        <taxon>Malasseziaceae</taxon>
        <taxon>Malassezia</taxon>
    </lineage>
</organism>
<protein>
    <submittedName>
        <fullName evidence="1">Uncharacterized protein</fullName>
    </submittedName>
</protein>
<evidence type="ECO:0000313" key="2">
    <source>
        <dbReference type="Proteomes" id="UP001219933"/>
    </source>
</evidence>
<proteinExistence type="predicted"/>